<gene>
    <name evidence="4" type="primary">LOC101853181</name>
</gene>
<dbReference type="SUPFAM" id="SSF53300">
    <property type="entry name" value="vWA-like"/>
    <property type="match status" value="1"/>
</dbReference>
<feature type="signal peptide" evidence="1">
    <location>
        <begin position="1"/>
        <end position="21"/>
    </location>
</feature>
<organism evidence="3 4">
    <name type="scientific">Aplysia californica</name>
    <name type="common">California sea hare</name>
    <dbReference type="NCBI Taxonomy" id="6500"/>
    <lineage>
        <taxon>Eukaryota</taxon>
        <taxon>Metazoa</taxon>
        <taxon>Spiralia</taxon>
        <taxon>Lophotrochozoa</taxon>
        <taxon>Mollusca</taxon>
        <taxon>Gastropoda</taxon>
        <taxon>Heterobranchia</taxon>
        <taxon>Euthyneura</taxon>
        <taxon>Tectipleura</taxon>
        <taxon>Aplysiida</taxon>
        <taxon>Aplysioidea</taxon>
        <taxon>Aplysiidae</taxon>
        <taxon>Aplysia</taxon>
    </lineage>
</organism>
<accession>A0ABM1VX11</accession>
<keyword evidence="3" id="KW-1185">Reference proteome</keyword>
<dbReference type="Proteomes" id="UP000694888">
    <property type="component" value="Unplaced"/>
</dbReference>
<dbReference type="PROSITE" id="PS50234">
    <property type="entry name" value="VWFA"/>
    <property type="match status" value="1"/>
</dbReference>
<evidence type="ECO:0000313" key="4">
    <source>
        <dbReference type="RefSeq" id="XP_035826953.1"/>
    </source>
</evidence>
<evidence type="ECO:0000259" key="2">
    <source>
        <dbReference type="PROSITE" id="PS50234"/>
    </source>
</evidence>
<dbReference type="Pfam" id="PF00092">
    <property type="entry name" value="VWA"/>
    <property type="match status" value="1"/>
</dbReference>
<evidence type="ECO:0000256" key="1">
    <source>
        <dbReference type="SAM" id="SignalP"/>
    </source>
</evidence>
<proteinExistence type="predicted"/>
<keyword evidence="1" id="KW-0732">Signal</keyword>
<dbReference type="InterPro" id="IPR002035">
    <property type="entry name" value="VWF_A"/>
</dbReference>
<feature type="domain" description="VWFA" evidence="2">
    <location>
        <begin position="23"/>
        <end position="160"/>
    </location>
</feature>
<protein>
    <submittedName>
        <fullName evidence="4">Uncharacterized protein LOC101853181</fullName>
    </submittedName>
</protein>
<dbReference type="PANTHER" id="PTHR24020">
    <property type="entry name" value="COLLAGEN ALPHA"/>
    <property type="match status" value="1"/>
</dbReference>
<dbReference type="SMART" id="SM00327">
    <property type="entry name" value="VWA"/>
    <property type="match status" value="1"/>
</dbReference>
<dbReference type="InterPro" id="IPR050525">
    <property type="entry name" value="ECM_Assembly_Org"/>
</dbReference>
<dbReference type="PANTHER" id="PTHR24020:SF87">
    <property type="entry name" value="COLLAGEN ALPHA-1(VI) CHAIN-LIKE"/>
    <property type="match status" value="1"/>
</dbReference>
<feature type="chain" id="PRO_5046214269" evidence="1">
    <location>
        <begin position="22"/>
        <end position="214"/>
    </location>
</feature>
<sequence length="214" mass="22699">MGFSTLNSLKILHHSLTLTVADDIVVVADDSESTRDFLDLTYFYNNDNKAFLSDVVGGTDFSACRIGVLLFSDDVRFLSNLTTNGTQLQSDIDNIQPSDNGFGKTNLADAITEATLLLLDSKATTSKVILVVTDGQPNDVNGAREAAVTARSLGIKIGLVLPPLPDGNIGYRPADMRGILDTVAGDEIQILASRADLTTVLPSSFCPTAGSIFA</sequence>
<evidence type="ECO:0000313" key="3">
    <source>
        <dbReference type="Proteomes" id="UP000694888"/>
    </source>
</evidence>
<dbReference type="RefSeq" id="XP_035826953.1">
    <property type="nucleotide sequence ID" value="XM_035971060.1"/>
</dbReference>
<dbReference type="Gene3D" id="3.40.50.410">
    <property type="entry name" value="von Willebrand factor, type A domain"/>
    <property type="match status" value="1"/>
</dbReference>
<reference evidence="4" key="1">
    <citation type="submission" date="2025-08" db="UniProtKB">
        <authorList>
            <consortium name="RefSeq"/>
        </authorList>
    </citation>
    <scope>IDENTIFICATION</scope>
</reference>
<name>A0ABM1VX11_APLCA</name>
<dbReference type="GeneID" id="101853181"/>
<dbReference type="InterPro" id="IPR036465">
    <property type="entry name" value="vWFA_dom_sf"/>
</dbReference>